<keyword evidence="8" id="KW-1185">Reference proteome</keyword>
<dbReference type="CDD" id="cd01007">
    <property type="entry name" value="PBP2_BvgS_HisK_like"/>
    <property type="match status" value="2"/>
</dbReference>
<dbReference type="PROSITE" id="PS50110">
    <property type="entry name" value="RESPONSE_REGULATORY"/>
    <property type="match status" value="1"/>
</dbReference>
<dbReference type="Pfam" id="PF02518">
    <property type="entry name" value="HATPase_c"/>
    <property type="match status" value="1"/>
</dbReference>
<evidence type="ECO:0000256" key="3">
    <source>
        <dbReference type="ARBA" id="ARBA00022553"/>
    </source>
</evidence>
<dbReference type="Gene3D" id="1.10.287.130">
    <property type="match status" value="1"/>
</dbReference>
<organism evidence="7 8">
    <name type="scientific">Dyella kyungheensis</name>
    <dbReference type="NCBI Taxonomy" id="1242174"/>
    <lineage>
        <taxon>Bacteria</taxon>
        <taxon>Pseudomonadati</taxon>
        <taxon>Pseudomonadota</taxon>
        <taxon>Gammaproteobacteria</taxon>
        <taxon>Lysobacterales</taxon>
        <taxon>Rhodanobacteraceae</taxon>
        <taxon>Dyella</taxon>
    </lineage>
</organism>
<feature type="domain" description="Histidine kinase" evidence="5">
    <location>
        <begin position="673"/>
        <end position="894"/>
    </location>
</feature>
<dbReference type="InterPro" id="IPR005467">
    <property type="entry name" value="His_kinase_dom"/>
</dbReference>
<dbReference type="PRINTS" id="PR00344">
    <property type="entry name" value="BCTRLSENSOR"/>
</dbReference>
<dbReference type="InterPro" id="IPR003661">
    <property type="entry name" value="HisK_dim/P_dom"/>
</dbReference>
<dbReference type="CDD" id="cd00082">
    <property type="entry name" value="HisKA"/>
    <property type="match status" value="1"/>
</dbReference>
<dbReference type="InterPro" id="IPR035965">
    <property type="entry name" value="PAS-like_dom_sf"/>
</dbReference>
<dbReference type="InterPro" id="IPR003594">
    <property type="entry name" value="HATPase_dom"/>
</dbReference>
<dbReference type="SUPFAM" id="SSF52172">
    <property type="entry name" value="CheY-like"/>
    <property type="match status" value="1"/>
</dbReference>
<dbReference type="EC" id="2.7.13.3" evidence="2"/>
<dbReference type="CDD" id="cd17546">
    <property type="entry name" value="REC_hyHK_CKI1_RcsC-like"/>
    <property type="match status" value="1"/>
</dbReference>
<dbReference type="InterPro" id="IPR011006">
    <property type="entry name" value="CheY-like_superfamily"/>
</dbReference>
<comment type="catalytic activity">
    <reaction evidence="1">
        <text>ATP + protein L-histidine = ADP + protein N-phospho-L-histidine.</text>
        <dbReference type="EC" id="2.7.13.3"/>
    </reaction>
</comment>
<dbReference type="Gene3D" id="3.40.50.2300">
    <property type="match status" value="1"/>
</dbReference>
<evidence type="ECO:0000313" key="8">
    <source>
        <dbReference type="Proteomes" id="UP001430065"/>
    </source>
</evidence>
<dbReference type="Pfam" id="PF00072">
    <property type="entry name" value="Response_reg"/>
    <property type="match status" value="1"/>
</dbReference>
<gene>
    <name evidence="7" type="ORF">ISP20_09875</name>
</gene>
<dbReference type="InterPro" id="IPR004358">
    <property type="entry name" value="Sig_transdc_His_kin-like_C"/>
</dbReference>
<dbReference type="Gene3D" id="3.30.450.20">
    <property type="entry name" value="PAS domain"/>
    <property type="match status" value="1"/>
</dbReference>
<dbReference type="SUPFAM" id="SSF53850">
    <property type="entry name" value="Periplasmic binding protein-like II"/>
    <property type="match status" value="2"/>
</dbReference>
<dbReference type="InterPro" id="IPR036097">
    <property type="entry name" value="HisK_dim/P_sf"/>
</dbReference>
<feature type="modified residue" description="4-aspartylphosphate" evidence="4">
    <location>
        <position position="1079"/>
    </location>
</feature>
<reference evidence="7 8" key="1">
    <citation type="submission" date="2020-10" db="EMBL/GenBank/DDBJ databases">
        <title>Phylogeny of dyella-like bacteria.</title>
        <authorList>
            <person name="Fu J."/>
        </authorList>
    </citation>
    <scope>NUCLEOTIDE SEQUENCE [LARGE SCALE GENOMIC DNA]</scope>
    <source>
        <strain evidence="7 8">THG-B117</strain>
    </source>
</reference>
<dbReference type="Proteomes" id="UP001430065">
    <property type="component" value="Unassembled WGS sequence"/>
</dbReference>
<dbReference type="RefSeq" id="WP_204635849.1">
    <property type="nucleotide sequence ID" value="NZ_JADIKC010000003.1"/>
</dbReference>
<keyword evidence="3 4" id="KW-0597">Phosphoprotein</keyword>
<dbReference type="Gene3D" id="3.40.190.10">
    <property type="entry name" value="Periplasmic binding protein-like II"/>
    <property type="match status" value="4"/>
</dbReference>
<dbReference type="EMBL" id="JADIKC010000003">
    <property type="protein sequence ID" value="MBM7121460.1"/>
    <property type="molecule type" value="Genomic_DNA"/>
</dbReference>
<comment type="caution">
    <text evidence="7">The sequence shown here is derived from an EMBL/GenBank/DDBJ whole genome shotgun (WGS) entry which is preliminary data.</text>
</comment>
<evidence type="ECO:0000256" key="4">
    <source>
        <dbReference type="PROSITE-ProRule" id="PRU00169"/>
    </source>
</evidence>
<dbReference type="SMART" id="SM00062">
    <property type="entry name" value="PBPb"/>
    <property type="match status" value="2"/>
</dbReference>
<sequence length="1268" mass="138099">MALTTEELAWIAQHPVVDVGIFAGNHFPIEAWVAGRAEGIGVDYAKLLAGRVGLRLQFRPFTDWDAVTFSDSGKPIPFDLLVGQPYKRSDRLTYLDPYVEASLVLAARKGNLNIRTESDVVHGRIAMERVARVYNKIIKDRFPQATLIFTDDGREALDMVAQGVADAYIGSSARTRWLLTEREHDDVIILERLADIPPLQAALAMPREQAMLASILRKAEATVPASQLASLRQQWGLDEDFTAPLPRSVGISDDDRQWLAGLGTLRVGYETDRYPYSFINTDGELDGLAEDYLSLIKKELGLRLELVPARDLDELQRRVAANEVDMVAAAMPADYNAGSMVFSRPYERFPEVIVAPLHGAAIAGAEDLRGKRVAVREEAGLIAGLKLLLPRSELVPVASNDAGLRMVEKGEVAAYIGTLPAIDALIRDRYAATLRVVAPAGLDQDITIGVSRNKARLAGLIDQVIAGVKDNQRQAIRSRWLRADYSYGVPWTWVLTGLLVVASIVGIIGFAYKRMRDAEARARASEQRLVDTNENLPGVVIRLHVDAADRRTYEYVSGPTMAIFGVSREDILAGRARPLEAAIDEDRDALQASVDRGLHAKQSGVVEFRTRVNGTIRWIRAFGGEPKPSGQGGYFWSVYCADVTVEKEQERALVEAKATAEAAVAAKGAFLAMMSHEIRTPMAGVLGLVELLSKTPLSNEQSHMVGMAQDSAVALLQILDDILDFSRIEAEKLELEPAAFDLRLLADSAVGTFAARAQEKHLHLYLVLDWRLAAEYRGDANRIRQIVNNLISNALKFTASGHVALRIDLLEEAEGGQRLGISVADTGIGISADQLSRLFQPFTQAETSTTRRFGGTGLGLSICRRLAGMMGGDVRLESKLGEGTRATVELVLPVLQGASAIPGFEGKRALVCTLDGTLERALSHALSAMGFGVIETDPEDVAEFGSNDADLYVADARLIEQGVTVPGVPVIRVLSDTDTRGFYREGDNLMLCGSPLLWRSAVEACRAALGLDTAGDSSGIAAPRETRSARILVAEDHPINRAVIERQLDLLGYACTMAEDGQRAWEALAASHYDLLLTDCHMPVLDGYALTQRIREAEATTGAHLPIVALSASALPEQVEKCRRAGVDDFLAKPARLEELKKKIETMVGSVVDVAEEKAVVASDPLAQLTAMFGSVEQVETLLHGLLEAGRADLEKFDQAVKAGDTAAQRDVLHRITGSLQLLRAGLQEPPSDLSVHERRQAVSDELARVDDLLQKLVAQRRERQQLG</sequence>
<dbReference type="InterPro" id="IPR001638">
    <property type="entry name" value="Solute-binding_3/MltF_N"/>
</dbReference>
<dbReference type="PROSITE" id="PS50109">
    <property type="entry name" value="HIS_KIN"/>
    <property type="match status" value="1"/>
</dbReference>
<evidence type="ECO:0000259" key="5">
    <source>
        <dbReference type="PROSITE" id="PS50109"/>
    </source>
</evidence>
<feature type="domain" description="Response regulatory" evidence="6">
    <location>
        <begin position="1030"/>
        <end position="1148"/>
    </location>
</feature>
<dbReference type="SMART" id="SM00387">
    <property type="entry name" value="HATPase_c"/>
    <property type="match status" value="1"/>
</dbReference>
<dbReference type="Gene3D" id="3.30.565.10">
    <property type="entry name" value="Histidine kinase-like ATPase, C-terminal domain"/>
    <property type="match status" value="1"/>
</dbReference>
<dbReference type="SUPFAM" id="SSF47384">
    <property type="entry name" value="Homodimeric domain of signal transducing histidine kinase"/>
    <property type="match status" value="1"/>
</dbReference>
<dbReference type="Pfam" id="PF00512">
    <property type="entry name" value="HisKA"/>
    <property type="match status" value="1"/>
</dbReference>
<evidence type="ECO:0000256" key="2">
    <source>
        <dbReference type="ARBA" id="ARBA00012438"/>
    </source>
</evidence>
<dbReference type="SUPFAM" id="SSF47226">
    <property type="entry name" value="Histidine-containing phosphotransfer domain, HPT domain"/>
    <property type="match status" value="1"/>
</dbReference>
<dbReference type="SUPFAM" id="SSF55785">
    <property type="entry name" value="PYP-like sensor domain (PAS domain)"/>
    <property type="match status" value="1"/>
</dbReference>
<dbReference type="InterPro" id="IPR036641">
    <property type="entry name" value="HPT_dom_sf"/>
</dbReference>
<name>A0ABS2JRL0_9GAMM</name>
<dbReference type="SMART" id="SM00448">
    <property type="entry name" value="REC"/>
    <property type="match status" value="1"/>
</dbReference>
<dbReference type="PANTHER" id="PTHR45339">
    <property type="entry name" value="HYBRID SIGNAL TRANSDUCTION HISTIDINE KINASE J"/>
    <property type="match status" value="1"/>
</dbReference>
<dbReference type="InterPro" id="IPR001789">
    <property type="entry name" value="Sig_transdc_resp-reg_receiver"/>
</dbReference>
<dbReference type="Pfam" id="PF00497">
    <property type="entry name" value="SBP_bac_3"/>
    <property type="match status" value="1"/>
</dbReference>
<protein>
    <recommendedName>
        <fullName evidence="2">histidine kinase</fullName>
        <ecNumber evidence="2">2.7.13.3</ecNumber>
    </recommendedName>
</protein>
<evidence type="ECO:0000259" key="6">
    <source>
        <dbReference type="PROSITE" id="PS50110"/>
    </source>
</evidence>
<proteinExistence type="predicted"/>
<dbReference type="SMART" id="SM00388">
    <property type="entry name" value="HisKA"/>
    <property type="match status" value="1"/>
</dbReference>
<evidence type="ECO:0000313" key="7">
    <source>
        <dbReference type="EMBL" id="MBM7121460.1"/>
    </source>
</evidence>
<dbReference type="PANTHER" id="PTHR45339:SF5">
    <property type="entry name" value="HISTIDINE KINASE"/>
    <property type="match status" value="1"/>
</dbReference>
<accession>A0ABS2JRL0</accession>
<dbReference type="InterPro" id="IPR036890">
    <property type="entry name" value="HATPase_C_sf"/>
</dbReference>
<evidence type="ECO:0000256" key="1">
    <source>
        <dbReference type="ARBA" id="ARBA00000085"/>
    </source>
</evidence>
<dbReference type="SUPFAM" id="SSF55874">
    <property type="entry name" value="ATPase domain of HSP90 chaperone/DNA topoisomerase II/histidine kinase"/>
    <property type="match status" value="1"/>
</dbReference>
<dbReference type="CDD" id="cd16922">
    <property type="entry name" value="HATPase_EvgS-ArcB-TorS-like"/>
    <property type="match status" value="1"/>
</dbReference>